<organism evidence="3 4">
    <name type="scientific">Acanthisitta chloris</name>
    <name type="common">rifleman</name>
    <dbReference type="NCBI Taxonomy" id="57068"/>
    <lineage>
        <taxon>Eukaryota</taxon>
        <taxon>Metazoa</taxon>
        <taxon>Chordata</taxon>
        <taxon>Craniata</taxon>
        <taxon>Vertebrata</taxon>
        <taxon>Euteleostomi</taxon>
        <taxon>Archelosauria</taxon>
        <taxon>Archosauria</taxon>
        <taxon>Dinosauria</taxon>
        <taxon>Saurischia</taxon>
        <taxon>Theropoda</taxon>
        <taxon>Coelurosauria</taxon>
        <taxon>Aves</taxon>
        <taxon>Neognathae</taxon>
        <taxon>Neoaves</taxon>
        <taxon>Telluraves</taxon>
        <taxon>Australaves</taxon>
        <taxon>Passeriformes</taxon>
        <taxon>Acanthisittidae</taxon>
        <taxon>Acanthisitta</taxon>
    </lineage>
</organism>
<evidence type="ECO:0000313" key="4">
    <source>
        <dbReference type="Proteomes" id="UP000053537"/>
    </source>
</evidence>
<dbReference type="EMBL" id="KK830457">
    <property type="protein sequence ID" value="KFP76128.1"/>
    <property type="molecule type" value="Genomic_DNA"/>
</dbReference>
<dbReference type="InterPro" id="IPR042836">
    <property type="entry name" value="SIG15"/>
</dbReference>
<dbReference type="PROSITE" id="PS50835">
    <property type="entry name" value="IG_LIKE"/>
    <property type="match status" value="1"/>
</dbReference>
<name>A0A091NE85_9PASS</name>
<evidence type="ECO:0000313" key="3">
    <source>
        <dbReference type="EMBL" id="KFP76128.1"/>
    </source>
</evidence>
<dbReference type="Gene3D" id="2.60.40.10">
    <property type="entry name" value="Immunoglobulins"/>
    <property type="match status" value="2"/>
</dbReference>
<dbReference type="GO" id="GO:2001204">
    <property type="term" value="P:regulation of osteoclast development"/>
    <property type="evidence" value="ECO:0007669"/>
    <property type="project" value="TreeGrafter"/>
</dbReference>
<keyword evidence="1" id="KW-0812">Transmembrane</keyword>
<keyword evidence="1" id="KW-0472">Membrane</keyword>
<dbReference type="InterPro" id="IPR036179">
    <property type="entry name" value="Ig-like_dom_sf"/>
</dbReference>
<feature type="non-terminal residue" evidence="3">
    <location>
        <position position="1"/>
    </location>
</feature>
<gene>
    <name evidence="3" type="ORF">N310_01417</name>
</gene>
<evidence type="ECO:0000256" key="1">
    <source>
        <dbReference type="SAM" id="Phobius"/>
    </source>
</evidence>
<feature type="domain" description="Ig-like" evidence="2">
    <location>
        <begin position="124"/>
        <end position="193"/>
    </location>
</feature>
<dbReference type="GO" id="GO:0030246">
    <property type="term" value="F:carbohydrate binding"/>
    <property type="evidence" value="ECO:0007669"/>
    <property type="project" value="UniProtKB-KW"/>
</dbReference>
<dbReference type="AlphaFoldDB" id="A0A091NE85"/>
<feature type="non-terminal residue" evidence="3">
    <location>
        <position position="234"/>
    </location>
</feature>
<dbReference type="SUPFAM" id="SSF48726">
    <property type="entry name" value="Immunoglobulin"/>
    <property type="match status" value="2"/>
</dbReference>
<dbReference type="InterPro" id="IPR013106">
    <property type="entry name" value="Ig_V-set"/>
</dbReference>
<dbReference type="Pfam" id="PF07686">
    <property type="entry name" value="V-set"/>
    <property type="match status" value="1"/>
</dbReference>
<dbReference type="Pfam" id="PF13895">
    <property type="entry name" value="Ig_2"/>
    <property type="match status" value="1"/>
</dbReference>
<keyword evidence="1" id="KW-1133">Transmembrane helix</keyword>
<sequence length="234" mass="26290">WSVHVPSDATGELGKMVILPCTFTHPYKTFDRSLTAIWRIKEPYNGTIVFKCVSQSASELCKTAISYKNKYKLLGNPWHKDLSIRIDNLTWTDSDRYFCRVELDGDIHDKQQRSKLGSAAHAAPRIINITVNSNGDHTFQARCTAEGEPVPTVTWTGPSHSNLTSTTSTNHRVTKELQYLTHDGKYTCTAINSHGRAEGAVYFYKFKASDSSFFLILIFVLLGMKVLILLVILS</sequence>
<dbReference type="Proteomes" id="UP000053537">
    <property type="component" value="Unassembled WGS sequence"/>
</dbReference>
<keyword evidence="3" id="KW-0430">Lectin</keyword>
<dbReference type="InterPro" id="IPR003598">
    <property type="entry name" value="Ig_sub2"/>
</dbReference>
<dbReference type="InterPro" id="IPR013783">
    <property type="entry name" value="Ig-like_fold"/>
</dbReference>
<dbReference type="PANTHER" id="PTHR46942:SF1">
    <property type="entry name" value="SIALIC ACID-BINDING IG-LIKE LECTIN 15"/>
    <property type="match status" value="1"/>
</dbReference>
<dbReference type="GO" id="GO:0032956">
    <property type="term" value="P:regulation of actin cytoskeleton organization"/>
    <property type="evidence" value="ECO:0007669"/>
    <property type="project" value="TreeGrafter"/>
</dbReference>
<evidence type="ECO:0000259" key="2">
    <source>
        <dbReference type="PROSITE" id="PS50835"/>
    </source>
</evidence>
<proteinExistence type="predicted"/>
<keyword evidence="4" id="KW-1185">Reference proteome</keyword>
<reference evidence="3 4" key="1">
    <citation type="submission" date="2014-04" db="EMBL/GenBank/DDBJ databases">
        <title>Genome evolution of avian class.</title>
        <authorList>
            <person name="Zhang G."/>
            <person name="Li C."/>
        </authorList>
    </citation>
    <scope>NUCLEOTIDE SEQUENCE [LARGE SCALE GENOMIC DNA]</scope>
    <source>
        <strain evidence="3">BGI_N310</strain>
    </source>
</reference>
<dbReference type="PANTHER" id="PTHR46942">
    <property type="entry name" value="SIALIC ACID-BINDING IG-LIKE LECTIN 15"/>
    <property type="match status" value="1"/>
</dbReference>
<dbReference type="GO" id="GO:0005886">
    <property type="term" value="C:plasma membrane"/>
    <property type="evidence" value="ECO:0007669"/>
    <property type="project" value="TreeGrafter"/>
</dbReference>
<protein>
    <submittedName>
        <fullName evidence="3">Sialic acid-binding Ig-like lectin 15</fullName>
    </submittedName>
</protein>
<dbReference type="GO" id="GO:0045124">
    <property type="term" value="P:regulation of bone resorption"/>
    <property type="evidence" value="ECO:0007669"/>
    <property type="project" value="TreeGrafter"/>
</dbReference>
<accession>A0A091NE85</accession>
<dbReference type="SMART" id="SM00408">
    <property type="entry name" value="IGc2"/>
    <property type="match status" value="1"/>
</dbReference>
<dbReference type="InterPro" id="IPR007110">
    <property type="entry name" value="Ig-like_dom"/>
</dbReference>
<feature type="transmembrane region" description="Helical" evidence="1">
    <location>
        <begin position="213"/>
        <end position="233"/>
    </location>
</feature>